<dbReference type="Gene3D" id="3.40.630.10">
    <property type="entry name" value="Zn peptidases"/>
    <property type="match status" value="1"/>
</dbReference>
<gene>
    <name evidence="7" type="ORF">BOH66_06635</name>
</gene>
<feature type="domain" description="Peptidase M20 dimerisation" evidence="6">
    <location>
        <begin position="197"/>
        <end position="344"/>
    </location>
</feature>
<dbReference type="AlphaFoldDB" id="A0A1P8UCA0"/>
<dbReference type="GO" id="GO:0006508">
    <property type="term" value="P:proteolysis"/>
    <property type="evidence" value="ECO:0007669"/>
    <property type="project" value="UniProtKB-KW"/>
</dbReference>
<keyword evidence="8" id="KW-1185">Reference proteome</keyword>
<comment type="similarity">
    <text evidence="1">Belongs to the peptidase M20A family.</text>
</comment>
<keyword evidence="3" id="KW-0479">Metal-binding</keyword>
<dbReference type="Pfam" id="PF07687">
    <property type="entry name" value="M20_dimer"/>
    <property type="match status" value="1"/>
</dbReference>
<dbReference type="InterPro" id="IPR001261">
    <property type="entry name" value="ArgE/DapE_CS"/>
</dbReference>
<evidence type="ECO:0000313" key="8">
    <source>
        <dbReference type="Proteomes" id="UP000187185"/>
    </source>
</evidence>
<dbReference type="GO" id="GO:0008233">
    <property type="term" value="F:peptidase activity"/>
    <property type="evidence" value="ECO:0007669"/>
    <property type="project" value="UniProtKB-KW"/>
</dbReference>
<keyword evidence="5" id="KW-0862">Zinc</keyword>
<dbReference type="InterPro" id="IPR011650">
    <property type="entry name" value="Peptidase_M20_dimer"/>
</dbReference>
<dbReference type="Gene3D" id="1.10.150.900">
    <property type="match status" value="1"/>
</dbReference>
<accession>A0A1P8UCA0</accession>
<dbReference type="InterPro" id="IPR047177">
    <property type="entry name" value="Pept_M20A"/>
</dbReference>
<evidence type="ECO:0000256" key="2">
    <source>
        <dbReference type="ARBA" id="ARBA00022670"/>
    </source>
</evidence>
<reference evidence="7 8" key="1">
    <citation type="submission" date="2016-12" db="EMBL/GenBank/DDBJ databases">
        <title>Complete genome sequence of Microbacterium aurum KACC 15219.</title>
        <authorList>
            <person name="Jung Y."/>
            <person name="Shin J.-H."/>
            <person name="Lee Y.-J."/>
            <person name="Yi H."/>
            <person name="Bahn Y.-S."/>
            <person name="Kim J.F."/>
            <person name="Lee D.-W."/>
        </authorList>
    </citation>
    <scope>NUCLEOTIDE SEQUENCE [LARGE SCALE GENOMIC DNA]</scope>
    <source>
        <strain evidence="7 8">KACC 15219</strain>
    </source>
</reference>
<dbReference type="OrthoDB" id="3665926at2"/>
<dbReference type="Proteomes" id="UP000187185">
    <property type="component" value="Chromosome"/>
</dbReference>
<dbReference type="SUPFAM" id="SSF53187">
    <property type="entry name" value="Zn-dependent exopeptidases"/>
    <property type="match status" value="1"/>
</dbReference>
<dbReference type="RefSeq" id="WP_076692128.1">
    <property type="nucleotide sequence ID" value="NZ_CP018762.1"/>
</dbReference>
<evidence type="ECO:0000313" key="7">
    <source>
        <dbReference type="EMBL" id="APZ35778.1"/>
    </source>
</evidence>
<evidence type="ECO:0000259" key="6">
    <source>
        <dbReference type="Pfam" id="PF07687"/>
    </source>
</evidence>
<dbReference type="PANTHER" id="PTHR45962:SF1">
    <property type="entry name" value="N-FATTY-ACYL-AMINO ACID SYNTHASE_HYDROLASE PM20D1"/>
    <property type="match status" value="1"/>
</dbReference>
<keyword evidence="4" id="KW-0378">Hydrolase</keyword>
<evidence type="ECO:0000256" key="1">
    <source>
        <dbReference type="ARBA" id="ARBA00006247"/>
    </source>
</evidence>
<dbReference type="Gene3D" id="3.30.70.360">
    <property type="match status" value="1"/>
</dbReference>
<evidence type="ECO:0000256" key="4">
    <source>
        <dbReference type="ARBA" id="ARBA00022801"/>
    </source>
</evidence>
<dbReference type="InterPro" id="IPR002933">
    <property type="entry name" value="Peptidase_M20"/>
</dbReference>
<name>A0A1P8UCA0_9MICO</name>
<dbReference type="EMBL" id="CP018762">
    <property type="protein sequence ID" value="APZ35778.1"/>
    <property type="molecule type" value="Genomic_DNA"/>
</dbReference>
<dbReference type="PANTHER" id="PTHR45962">
    <property type="entry name" value="N-FATTY-ACYL-AMINO ACID SYNTHASE/HYDROLASE PM20D1"/>
    <property type="match status" value="1"/>
</dbReference>
<evidence type="ECO:0000256" key="5">
    <source>
        <dbReference type="ARBA" id="ARBA00022833"/>
    </source>
</evidence>
<protein>
    <submittedName>
        <fullName evidence="7">Acetylornithine deacetylase</fullName>
    </submittedName>
</protein>
<proteinExistence type="inferred from homology"/>
<dbReference type="KEGG" id="maur:BOH66_06635"/>
<evidence type="ECO:0000256" key="3">
    <source>
        <dbReference type="ARBA" id="ARBA00022723"/>
    </source>
</evidence>
<dbReference type="STRING" id="36805.BOH66_06635"/>
<sequence>MPDNDAAVARFRELLQLPTVSHADETEIEWEPFDAFVAALPRLYPRTHERLEREIVDGHSLLYRWPGAAASDPLVLMAHYDVVPVVEEEWDRPPFAAEIVGDGVDAAIHARGAIDDKGSLVAILEAVEQLAGSDFRPARDVYLSFGHNEETAGGGARAVVDLLRERGVRPGLVIDEGGAVVEGVVPGVTVPTAMVGVAERGVMTALLTAREGGGHASTPPAFPATARLARAIGRLHRHPFPVRIAPPVRALFATLAPHAPQPLRWVFGNLALTGPLLARVFPRFGPEMNALVRTTAVATELSGAPGENVLATTARAAVNIRLLTGDTVASATDYVRRVIADPEVEVEVRHGSDPSPVSPWRGEPWRRVAGAVASALSDSSSGENIVTTPYIQLGASDSRWFTAISAHVYRFTPFHLTRAERDALHSHNERIRVQVWLREIGFYRDLIAAS</sequence>
<dbReference type="PROSITE" id="PS00759">
    <property type="entry name" value="ARGE_DAPE_CPG2_2"/>
    <property type="match status" value="1"/>
</dbReference>
<keyword evidence="2" id="KW-0645">Protease</keyword>
<dbReference type="Pfam" id="PF01546">
    <property type="entry name" value="Peptidase_M20"/>
    <property type="match status" value="1"/>
</dbReference>
<dbReference type="GO" id="GO:0046872">
    <property type="term" value="F:metal ion binding"/>
    <property type="evidence" value="ECO:0007669"/>
    <property type="project" value="UniProtKB-KW"/>
</dbReference>
<organism evidence="7 8">
    <name type="scientific">Microbacterium aurum</name>
    <dbReference type="NCBI Taxonomy" id="36805"/>
    <lineage>
        <taxon>Bacteria</taxon>
        <taxon>Bacillati</taxon>
        <taxon>Actinomycetota</taxon>
        <taxon>Actinomycetes</taxon>
        <taxon>Micrococcales</taxon>
        <taxon>Microbacteriaceae</taxon>
        <taxon>Microbacterium</taxon>
    </lineage>
</organism>